<dbReference type="Pfam" id="PF01127">
    <property type="entry name" value="Sdh_cyt"/>
    <property type="match status" value="1"/>
</dbReference>
<keyword evidence="7 9" id="KW-0472">Membrane</keyword>
<evidence type="ECO:0000256" key="2">
    <source>
        <dbReference type="ARBA" id="ARBA00022617"/>
    </source>
</evidence>
<evidence type="ECO:0000256" key="1">
    <source>
        <dbReference type="ARBA" id="ARBA00004370"/>
    </source>
</evidence>
<evidence type="ECO:0000256" key="8">
    <source>
        <dbReference type="SAM" id="MobiDB-lite"/>
    </source>
</evidence>
<keyword evidence="6" id="KW-0408">Iron</keyword>
<keyword evidence="4" id="KW-0479">Metal-binding</keyword>
<organism evidence="10 11">
    <name type="scientific">Lacipirellula parvula</name>
    <dbReference type="NCBI Taxonomy" id="2650471"/>
    <lineage>
        <taxon>Bacteria</taxon>
        <taxon>Pseudomonadati</taxon>
        <taxon>Planctomycetota</taxon>
        <taxon>Planctomycetia</taxon>
        <taxon>Pirellulales</taxon>
        <taxon>Lacipirellulaceae</taxon>
        <taxon>Lacipirellula</taxon>
    </lineage>
</organism>
<dbReference type="InterPro" id="IPR000701">
    <property type="entry name" value="SuccDH_FuR_B_TM-su"/>
</dbReference>
<dbReference type="GO" id="GO:0046872">
    <property type="term" value="F:metal ion binding"/>
    <property type="evidence" value="ECO:0007669"/>
    <property type="project" value="UniProtKB-KW"/>
</dbReference>
<feature type="transmembrane region" description="Helical" evidence="9">
    <location>
        <begin position="194"/>
        <end position="216"/>
    </location>
</feature>
<evidence type="ECO:0000256" key="6">
    <source>
        <dbReference type="ARBA" id="ARBA00023004"/>
    </source>
</evidence>
<dbReference type="InterPro" id="IPR016002">
    <property type="entry name" value="Succ_DH_cyt_b558_Firmicute"/>
</dbReference>
<evidence type="ECO:0000256" key="4">
    <source>
        <dbReference type="ARBA" id="ARBA00022723"/>
    </source>
</evidence>
<dbReference type="KEGG" id="lpav:PLANPX_0248"/>
<feature type="transmembrane region" description="Helical" evidence="9">
    <location>
        <begin position="99"/>
        <end position="119"/>
    </location>
</feature>
<gene>
    <name evidence="10" type="ORF">PLANPX_0248</name>
</gene>
<dbReference type="CDD" id="cd03497">
    <property type="entry name" value="SQR_TypeB_1_TM"/>
    <property type="match status" value="1"/>
</dbReference>
<feature type="compositionally biased region" description="Acidic residues" evidence="8">
    <location>
        <begin position="296"/>
        <end position="307"/>
    </location>
</feature>
<dbReference type="InterPro" id="IPR034804">
    <property type="entry name" value="SQR/QFR_C/D"/>
</dbReference>
<evidence type="ECO:0000313" key="11">
    <source>
        <dbReference type="Proteomes" id="UP000326837"/>
    </source>
</evidence>
<keyword evidence="3 9" id="KW-0812">Transmembrane</keyword>
<dbReference type="Proteomes" id="UP000326837">
    <property type="component" value="Chromosome"/>
</dbReference>
<evidence type="ECO:0000256" key="3">
    <source>
        <dbReference type="ARBA" id="ARBA00022692"/>
    </source>
</evidence>
<feature type="transmembrane region" description="Helical" evidence="9">
    <location>
        <begin position="236"/>
        <end position="256"/>
    </location>
</feature>
<evidence type="ECO:0000256" key="7">
    <source>
        <dbReference type="ARBA" id="ARBA00023136"/>
    </source>
</evidence>
<name>A0A5K7X8L4_9BACT</name>
<feature type="transmembrane region" description="Helical" evidence="9">
    <location>
        <begin position="50"/>
        <end position="69"/>
    </location>
</feature>
<dbReference type="EMBL" id="AP021861">
    <property type="protein sequence ID" value="BBO30636.1"/>
    <property type="molecule type" value="Genomic_DNA"/>
</dbReference>
<feature type="transmembrane region" description="Helical" evidence="9">
    <location>
        <begin position="140"/>
        <end position="160"/>
    </location>
</feature>
<evidence type="ECO:0000256" key="5">
    <source>
        <dbReference type="ARBA" id="ARBA00022989"/>
    </source>
</evidence>
<reference evidence="11" key="1">
    <citation type="submission" date="2019-10" db="EMBL/GenBank/DDBJ databases">
        <title>Lacipirellula parvula gen. nov., sp. nov., representing a lineage of planctomycetes widespread in freshwater anoxic habitats, and description of the family Lacipirellulaceae.</title>
        <authorList>
            <person name="Dedysh S.N."/>
            <person name="Kulichevskaya I.S."/>
            <person name="Beletsky A.V."/>
            <person name="Rakitin A.L."/>
            <person name="Mardanov A.V."/>
            <person name="Ivanova A.A."/>
            <person name="Saltykova V.X."/>
            <person name="Rijpstra W.I.C."/>
            <person name="Sinninghe Damste J.S."/>
            <person name="Ravin N.V."/>
        </authorList>
    </citation>
    <scope>NUCLEOTIDE SEQUENCE [LARGE SCALE GENOMIC DNA]</scope>
    <source>
        <strain evidence="11">PX69</strain>
    </source>
</reference>
<evidence type="ECO:0000313" key="10">
    <source>
        <dbReference type="EMBL" id="BBO30636.1"/>
    </source>
</evidence>
<comment type="subcellular location">
    <subcellularLocation>
        <location evidence="1">Membrane</location>
    </subcellularLocation>
</comment>
<dbReference type="Gene3D" id="1.20.1300.10">
    <property type="entry name" value="Fumarate reductase/succinate dehydrogenase, transmembrane subunit"/>
    <property type="match status" value="1"/>
</dbReference>
<sequence>MAGSPAGQGAPRGLRASPDAPQPRSRGKYAAVDSSRQSFLVRNDFLIRRLHSLCGLIPVGAYMVVHLLVNASVVNGDATFQNNVLNIHKFGDLLPILEWGFIFIPILFHAIFGFFIIAGGMPNNHNYPYAANYRYTLQRATGVIAFFFIMLHVLHMHGWIHNESWLHYVVRPMGGAQFRPYNATSTAGMALQQIWVVALYVIGVTACVYHLANGIWTMGITWGVWTSPTAQRRASYVCSAFGVLMMVVSGTALFGLRAAVDTPEKLREVRAQEDRIVELKIATGDIQPNEHKEAAPLDEEGDDETPEAEAAAAAAGN</sequence>
<proteinExistence type="predicted"/>
<accession>A0A5K7X8L4</accession>
<dbReference type="AlphaFoldDB" id="A0A5K7X8L4"/>
<evidence type="ECO:0000256" key="9">
    <source>
        <dbReference type="SAM" id="Phobius"/>
    </source>
</evidence>
<feature type="region of interest" description="Disordered" evidence="8">
    <location>
        <begin position="1"/>
        <end position="28"/>
    </location>
</feature>
<keyword evidence="11" id="KW-1185">Reference proteome</keyword>
<keyword evidence="2" id="KW-0349">Heme</keyword>
<protein>
    <submittedName>
        <fullName evidence="10">Succinate dehydrogenase cytochrome b558 subunit</fullName>
    </submittedName>
</protein>
<feature type="region of interest" description="Disordered" evidence="8">
    <location>
        <begin position="285"/>
        <end position="317"/>
    </location>
</feature>
<dbReference type="SUPFAM" id="SSF81343">
    <property type="entry name" value="Fumarate reductase respiratory complex transmembrane subunits"/>
    <property type="match status" value="1"/>
</dbReference>
<dbReference type="GO" id="GO:0016020">
    <property type="term" value="C:membrane"/>
    <property type="evidence" value="ECO:0007669"/>
    <property type="project" value="UniProtKB-SubCell"/>
</dbReference>
<keyword evidence="5 9" id="KW-1133">Transmembrane helix</keyword>
<feature type="compositionally biased region" description="Low complexity" evidence="8">
    <location>
        <begin position="308"/>
        <end position="317"/>
    </location>
</feature>